<organism evidence="5 6">
    <name type="scientific">Hallella bergensis DSM 17361</name>
    <dbReference type="NCBI Taxonomy" id="585502"/>
    <lineage>
        <taxon>Bacteria</taxon>
        <taxon>Pseudomonadati</taxon>
        <taxon>Bacteroidota</taxon>
        <taxon>Bacteroidia</taxon>
        <taxon>Bacteroidales</taxon>
        <taxon>Prevotellaceae</taxon>
        <taxon>Hallella</taxon>
    </lineage>
</organism>
<dbReference type="AlphaFoldDB" id="D1PT65"/>
<evidence type="ECO:0000313" key="6">
    <source>
        <dbReference type="Proteomes" id="UP000003160"/>
    </source>
</evidence>
<feature type="chain" id="PRO_5003026577" description="Outer membrane protein beta-barrel domain-containing protein" evidence="3">
    <location>
        <begin position="25"/>
        <end position="803"/>
    </location>
</feature>
<dbReference type="Gene3D" id="2.40.160.20">
    <property type="match status" value="2"/>
</dbReference>
<protein>
    <recommendedName>
        <fullName evidence="4">Outer membrane protein beta-barrel domain-containing protein</fullName>
    </recommendedName>
</protein>
<dbReference type="Proteomes" id="UP000003160">
    <property type="component" value="Unassembled WGS sequence"/>
</dbReference>
<dbReference type="Pfam" id="PF13505">
    <property type="entry name" value="OMP_b-brl"/>
    <property type="match status" value="2"/>
</dbReference>
<gene>
    <name evidence="5" type="ORF">HMPREF0645_0150</name>
</gene>
<name>D1PT65_9BACT</name>
<dbReference type="EMBL" id="ACKS01000010">
    <property type="protein sequence ID" value="EFA45412.1"/>
    <property type="molecule type" value="Genomic_DNA"/>
</dbReference>
<evidence type="ECO:0000259" key="4">
    <source>
        <dbReference type="Pfam" id="PF13505"/>
    </source>
</evidence>
<dbReference type="SUPFAM" id="SSF56925">
    <property type="entry name" value="OMPA-like"/>
    <property type="match status" value="2"/>
</dbReference>
<feature type="coiled-coil region" evidence="2">
    <location>
        <begin position="423"/>
        <end position="566"/>
    </location>
</feature>
<comment type="caution">
    <text evidence="5">The sequence shown here is derived from an EMBL/GenBank/DDBJ whole genome shotgun (WGS) entry which is preliminary data.</text>
</comment>
<sequence>MKKKLTKTLSLASLLLLGSLKSAAQVSDVSFTVSPSAEYIWWDEDLSIDDMWLYGGKVGFGFGPLVELRGFYFRSNDVDAKVRMQNWQNESLWPSYIQNTKLNMTKYGGEMKLNLWKGTFLTPYLTAGAGVQKMKYNTYKDDILLTDVPMKDEQLFVALGVGAKFNLSSRMALALEAKNTMFNASKGSYLMRPAYNKADGGNHLYNWTAGATLDIYLGGRTDDSSDAISREYRNLFSSGFKGLKFVAEPGMAYLNFDKDMPMTDTYLLGGSAGFDFTPLVGVRGFYYQATKDADKLSLSFNEELALYGGNIITRLNFPRGINPYLQLGGGYMKVGDKYADKRGNMSAKSSAFAFGGAGVEIPVTKYMAIFGAANALITKEKGIKEEDIQNTDNVNTSVMYNAGLRFNLGVSADGEKKYKKYVNRRLDDQREASNKRINEMRSQYDEQIEDYDEQIADYDSKISEYDQQIAKYEERVNALKADYEKRIDSLDRDLDRAMRANDTIRVAEIARLKDRHKQELQDIENDEMAIKRKLVNELGESSKNNIKMTRAQLNELVTRIARESQEDARYYNNYDYNYVEPRETYRSAAPVQRVEPAPIQRVEPAPVQRVEPAQNNDTELLRTELRIMNEKLNKVISQRNSGENTVVYRDNVATGANLTPASPYNGGTYQPNTGSGLKLNRLSVFTGFGFGDLSTWNVGVKGYMQIAATNLDFVPELYAAMANKSGMGISANIVYNFKVSSLGKFVPYAGFGLGIFHGKDTHFGSNLIAGVSTEMLGGKVFLEYAARSLTKQNQLAVGYSFIF</sequence>
<proteinExistence type="predicted"/>
<evidence type="ECO:0000256" key="3">
    <source>
        <dbReference type="SAM" id="SignalP"/>
    </source>
</evidence>
<reference evidence="5 6" key="1">
    <citation type="submission" date="2009-10" db="EMBL/GenBank/DDBJ databases">
        <authorList>
            <person name="Qin X."/>
            <person name="Bachman B."/>
            <person name="Battles P."/>
            <person name="Bell A."/>
            <person name="Bess C."/>
            <person name="Bickham C."/>
            <person name="Chaboub L."/>
            <person name="Chen D."/>
            <person name="Coyle M."/>
            <person name="Deiros D.R."/>
            <person name="Dinh H."/>
            <person name="Forbes L."/>
            <person name="Fowler G."/>
            <person name="Francisco L."/>
            <person name="Fu Q."/>
            <person name="Gubbala S."/>
            <person name="Hale W."/>
            <person name="Han Y."/>
            <person name="Hemphill L."/>
            <person name="Highlander S.K."/>
            <person name="Hirani K."/>
            <person name="Hogues M."/>
            <person name="Jackson L."/>
            <person name="Jakkamsetti A."/>
            <person name="Javaid M."/>
            <person name="Jiang H."/>
            <person name="Korchina V."/>
            <person name="Kovar C."/>
            <person name="Lara F."/>
            <person name="Lee S."/>
            <person name="Mata R."/>
            <person name="Mathew T."/>
            <person name="Moen C."/>
            <person name="Morales K."/>
            <person name="Munidasa M."/>
            <person name="Nazareth L."/>
            <person name="Ngo R."/>
            <person name="Nguyen L."/>
            <person name="Okwuonu G."/>
            <person name="Ongeri F."/>
            <person name="Patil S."/>
            <person name="Petrosino J."/>
            <person name="Pham C."/>
            <person name="Pham P."/>
            <person name="Pu L.-L."/>
            <person name="Puazo M."/>
            <person name="Raj R."/>
            <person name="Reid J."/>
            <person name="Rouhana J."/>
            <person name="Saada N."/>
            <person name="Shang Y."/>
            <person name="Simmons D."/>
            <person name="Thornton R."/>
            <person name="Warren J."/>
            <person name="Weissenberger G."/>
            <person name="Zhang J."/>
            <person name="Zhang L."/>
            <person name="Zhou C."/>
            <person name="Zhu D."/>
            <person name="Muzny D."/>
            <person name="Worley K."/>
            <person name="Gibbs R."/>
        </authorList>
    </citation>
    <scope>NUCLEOTIDE SEQUENCE [LARGE SCALE GENOMIC DNA]</scope>
    <source>
        <strain evidence="5 6">DSM 17361</strain>
    </source>
</reference>
<dbReference type="eggNOG" id="COG1186">
    <property type="taxonomic scope" value="Bacteria"/>
</dbReference>
<feature type="signal peptide" evidence="3">
    <location>
        <begin position="1"/>
        <end position="24"/>
    </location>
</feature>
<dbReference type="RefSeq" id="WP_007175354.1">
    <property type="nucleotide sequence ID" value="NZ_GG704784.1"/>
</dbReference>
<keyword evidence="2" id="KW-0175">Coiled coil</keyword>
<dbReference type="HOGENOM" id="CLU_019015_0_0_10"/>
<keyword evidence="1 3" id="KW-0732">Signal</keyword>
<evidence type="ECO:0000313" key="5">
    <source>
        <dbReference type="EMBL" id="EFA45412.1"/>
    </source>
</evidence>
<keyword evidence="6" id="KW-1185">Reference proteome</keyword>
<accession>D1PT65</accession>
<dbReference type="InterPro" id="IPR011250">
    <property type="entry name" value="OMP/PagP_B-barrel"/>
</dbReference>
<evidence type="ECO:0000256" key="1">
    <source>
        <dbReference type="ARBA" id="ARBA00022729"/>
    </source>
</evidence>
<feature type="domain" description="Outer membrane protein beta-barrel" evidence="4">
    <location>
        <begin position="248"/>
        <end position="401"/>
    </location>
</feature>
<dbReference type="InterPro" id="IPR027385">
    <property type="entry name" value="Beta-barrel_OMP"/>
</dbReference>
<dbReference type="OrthoDB" id="1010796at2"/>
<evidence type="ECO:0000256" key="2">
    <source>
        <dbReference type="SAM" id="Coils"/>
    </source>
</evidence>
<feature type="domain" description="Outer membrane protein beta-barrel" evidence="4">
    <location>
        <begin position="11"/>
        <end position="183"/>
    </location>
</feature>